<evidence type="ECO:0000313" key="15">
    <source>
        <dbReference type="EMBL" id="TRY71804.1"/>
    </source>
</evidence>
<dbReference type="STRING" id="6832.A0A553P296"/>
<feature type="domain" description="C3H1-type" evidence="12">
    <location>
        <begin position="290"/>
        <end position="317"/>
    </location>
</feature>
<gene>
    <name evidence="15" type="ORF">TCAL_00990</name>
</gene>
<dbReference type="PROSITE" id="PS50030">
    <property type="entry name" value="UBA"/>
    <property type="match status" value="1"/>
</dbReference>
<dbReference type="InterPro" id="IPR059023">
    <property type="entry name" value="RNA_hel_CTD"/>
</dbReference>
<evidence type="ECO:0000256" key="2">
    <source>
        <dbReference type="ARBA" id="ARBA00012552"/>
    </source>
</evidence>
<dbReference type="FunFam" id="3.40.50.300:FF:001922">
    <property type="entry name" value="DEAH (Asp-Glu-Ala-His) box polypeptide 29"/>
    <property type="match status" value="1"/>
</dbReference>
<dbReference type="SMART" id="SM00356">
    <property type="entry name" value="ZnF_C3H1"/>
    <property type="match status" value="1"/>
</dbReference>
<dbReference type="SMART" id="SM00487">
    <property type="entry name" value="DEXDc"/>
    <property type="match status" value="1"/>
</dbReference>
<dbReference type="EMBL" id="VCGU01000008">
    <property type="protein sequence ID" value="TRY71804.1"/>
    <property type="molecule type" value="Genomic_DNA"/>
</dbReference>
<dbReference type="CDD" id="cd23825">
    <property type="entry name" value="RWD_DHX57"/>
    <property type="match status" value="1"/>
</dbReference>
<evidence type="ECO:0000256" key="9">
    <source>
        <dbReference type="PROSITE-ProRule" id="PRU00723"/>
    </source>
</evidence>
<dbReference type="SUPFAM" id="SSF46934">
    <property type="entry name" value="UBA-like"/>
    <property type="match status" value="1"/>
</dbReference>
<feature type="compositionally biased region" description="Low complexity" evidence="10">
    <location>
        <begin position="34"/>
        <end position="53"/>
    </location>
</feature>
<sequence length="1287" mass="144811">MNSVKRRGSGPSNRGGGARGRGARGGRGRGGTGAPPSVASPAASASASASGSARLGRKGYGQVTDDDLCDYLDVSDEFDTDGEGDIESSGPPGQVQPVPAKRKVEMQVLRMNEKTETQILKALHELYGGQYQMKGPEQYANLGAPLDRRFWVRETRLRVTGLEVNRASDAAHSDLNPYAVQRLESYGFHSTRLISVLRDTDGDVGRALERLLSQCFPGAASRLNPPSPEDLTLYREQKEDEKMALASIYHEGFIEKIPDKLWVIELKLPFMTKFLPSVKKSGDKKGSKAEQLKNACPFFMRGHCKFGRRCNKAHIHPEKTVNVDERHLQKDPGQNISRLEIRFHDQCQYPHDSPMVCFSNDLNEFPKAACLNITQRLMEEAQNLAQDHVPSVFSLVSLVEAEDVIQEIMDMPSHPFSFNPDLLEDEEGPTSSIPLPRAGEEDSAASLLASLNLKSGKSMPAPDLEKLRQDNSKIRQFCSKNVKHCQIICTQPRRISAIGVAERVAFERGEKVGNVVGYQIRLESKTSWRTRLLFCTTGILLRRLESDPDLESVTHIVVDEVHERSEESDFLLMILRGILKRRKDLKVLLMSATVNADLFSTYFKKVPVIDIPGRTFPVEQIFLEKLLSVTRFAMEEDSPYARPIDNGQSGCRVLSKQQFKGSNMKGFDVDDFEIEKYMSGNGDRVFKPPKDNLRDEQLNPKQINYRYSEYPQSVQRTLGIMDFHKINYDLIESTLVYIVNGANDYPRTGSILVFLPGIQEIMSLYDQIANHPTLGTKARKFKLIPLHSSLSSEEQAEVFKKPPEGVRKIVISTNLAETSITIDDCVFVIEVGRMKEKFFDSMKNMESLDTVWVSRANALQRKGRAGRVMPGYCFHLYTHFRFAHHLRQDPVPEIQRVPLEQMVLRIKILPLFKNNPLMHVLNAMIEPPENQNIEGAVDRLKGVGALDRECELTPLGFHLANLPVDVRIGKLMLFGSIFRCLDAALTIAACLSNRSPFLSPFGKRDEAKKKKLKFAIVNSDHLTTLRAYQEWHGITQKSQVAGYNFSQENLLSQKTLQMIATMKHQFLEILSGTGFAPEGISMRQLSRMSRNGSDAVYKATGEEFNENGTNWKLLVSVICAALYPNIVQVLSPDLKYKQTAAGALPKDHLVQDLKFKTKSDGYVNIHPSSINFDCASYKSSYLVYHEKVKTSRVFIRELSMIPVFPMILFGGTGVEVQKQKDQFLLSLEDGWIKFATHTHKAAELLKELRLELDRVMAEKIANPKLNLMKYARGKLVIDTIAFIISQE</sequence>
<dbReference type="GO" id="GO:0008270">
    <property type="term" value="F:zinc ion binding"/>
    <property type="evidence" value="ECO:0007669"/>
    <property type="project" value="UniProtKB-KW"/>
</dbReference>
<name>A0A553P296_TIGCA</name>
<dbReference type="PANTHER" id="PTHR18934">
    <property type="entry name" value="ATP-DEPENDENT RNA HELICASE"/>
    <property type="match status" value="1"/>
</dbReference>
<keyword evidence="4" id="KW-0378">Hydrolase</keyword>
<dbReference type="InterPro" id="IPR015940">
    <property type="entry name" value="UBA"/>
</dbReference>
<feature type="zinc finger region" description="C3H1-type" evidence="9">
    <location>
        <begin position="290"/>
        <end position="317"/>
    </location>
</feature>
<dbReference type="Pfam" id="PF00270">
    <property type="entry name" value="DEAD"/>
    <property type="match status" value="1"/>
</dbReference>
<dbReference type="FunFam" id="1.20.120.1080:FF:000002">
    <property type="entry name" value="Putative ATP-dependent RNA helicase DHX36"/>
    <property type="match status" value="1"/>
</dbReference>
<dbReference type="PROSITE" id="PS51194">
    <property type="entry name" value="HELICASE_CTER"/>
    <property type="match status" value="1"/>
</dbReference>
<dbReference type="FunFam" id="3.40.50.300:FF:000325">
    <property type="entry name" value="ATP-dependent RNA helicase DHX29"/>
    <property type="match status" value="1"/>
</dbReference>
<evidence type="ECO:0000259" key="11">
    <source>
        <dbReference type="PROSITE" id="PS50030"/>
    </source>
</evidence>
<evidence type="ECO:0000259" key="13">
    <source>
        <dbReference type="PROSITE" id="PS51192"/>
    </source>
</evidence>
<dbReference type="SMART" id="SM00847">
    <property type="entry name" value="HA2"/>
    <property type="match status" value="1"/>
</dbReference>
<dbReference type="Pfam" id="PF21010">
    <property type="entry name" value="HA2_C"/>
    <property type="match status" value="1"/>
</dbReference>
<feature type="compositionally biased region" description="Acidic residues" evidence="10">
    <location>
        <begin position="64"/>
        <end position="86"/>
    </location>
</feature>
<dbReference type="InterPro" id="IPR048333">
    <property type="entry name" value="HA2_WH"/>
</dbReference>
<evidence type="ECO:0000256" key="7">
    <source>
        <dbReference type="ARBA" id="ARBA00023054"/>
    </source>
</evidence>
<protein>
    <recommendedName>
        <fullName evidence="2">RNA helicase</fullName>
        <ecNumber evidence="2">3.6.4.13</ecNumber>
    </recommendedName>
</protein>
<dbReference type="InterPro" id="IPR011545">
    <property type="entry name" value="DEAD/DEAH_box_helicase_dom"/>
</dbReference>
<dbReference type="InterPro" id="IPR027417">
    <property type="entry name" value="P-loop_NTPase"/>
</dbReference>
<dbReference type="SUPFAM" id="SSF52540">
    <property type="entry name" value="P-loop containing nucleoside triphosphate hydrolases"/>
    <property type="match status" value="1"/>
</dbReference>
<keyword evidence="16" id="KW-1185">Reference proteome</keyword>
<keyword evidence="7" id="KW-0175">Coiled coil</keyword>
<dbReference type="GO" id="GO:0016787">
    <property type="term" value="F:hydrolase activity"/>
    <property type="evidence" value="ECO:0007669"/>
    <property type="project" value="UniProtKB-KW"/>
</dbReference>
<evidence type="ECO:0000256" key="8">
    <source>
        <dbReference type="ARBA" id="ARBA00047984"/>
    </source>
</evidence>
<keyword evidence="9" id="KW-0863">Zinc-finger</keyword>
<evidence type="ECO:0000256" key="10">
    <source>
        <dbReference type="SAM" id="MobiDB-lite"/>
    </source>
</evidence>
<dbReference type="EC" id="3.6.4.13" evidence="2"/>
<dbReference type="Pfam" id="PF00271">
    <property type="entry name" value="Helicase_C"/>
    <property type="match status" value="1"/>
</dbReference>
<feature type="domain" description="Helicase ATP-binding" evidence="13">
    <location>
        <begin position="459"/>
        <end position="612"/>
    </location>
</feature>
<dbReference type="Proteomes" id="UP000318571">
    <property type="component" value="Chromosome 7"/>
</dbReference>
<evidence type="ECO:0000256" key="6">
    <source>
        <dbReference type="ARBA" id="ARBA00022840"/>
    </source>
</evidence>
<dbReference type="Pfam" id="PF07717">
    <property type="entry name" value="OB_NTP_bind"/>
    <property type="match status" value="1"/>
</dbReference>
<keyword evidence="3" id="KW-0547">Nucleotide-binding</keyword>
<keyword evidence="9" id="KW-0479">Metal-binding</keyword>
<dbReference type="Pfam" id="PF26026">
    <property type="entry name" value="RNA_hel_CTD"/>
    <property type="match status" value="1"/>
</dbReference>
<evidence type="ECO:0000259" key="12">
    <source>
        <dbReference type="PROSITE" id="PS50103"/>
    </source>
</evidence>
<comment type="similarity">
    <text evidence="1">Belongs to the DEAD box helicase family. DEAH subfamily.</text>
</comment>
<dbReference type="PROSITE" id="PS51192">
    <property type="entry name" value="HELICASE_ATP_BIND_1"/>
    <property type="match status" value="1"/>
</dbReference>
<dbReference type="CDD" id="cd18791">
    <property type="entry name" value="SF2_C_RHA"/>
    <property type="match status" value="1"/>
</dbReference>
<dbReference type="GO" id="GO:0003723">
    <property type="term" value="F:RNA binding"/>
    <property type="evidence" value="ECO:0007669"/>
    <property type="project" value="TreeGrafter"/>
</dbReference>
<dbReference type="CDD" id="cd17917">
    <property type="entry name" value="DEXHc_RHA-like"/>
    <property type="match status" value="1"/>
</dbReference>
<organism evidence="15 16">
    <name type="scientific">Tigriopus californicus</name>
    <name type="common">Marine copepod</name>
    <dbReference type="NCBI Taxonomy" id="6832"/>
    <lineage>
        <taxon>Eukaryota</taxon>
        <taxon>Metazoa</taxon>
        <taxon>Ecdysozoa</taxon>
        <taxon>Arthropoda</taxon>
        <taxon>Crustacea</taxon>
        <taxon>Multicrustacea</taxon>
        <taxon>Hexanauplia</taxon>
        <taxon>Copepoda</taxon>
        <taxon>Harpacticoida</taxon>
        <taxon>Harpacticidae</taxon>
        <taxon>Tigriopus</taxon>
    </lineage>
</organism>
<comment type="catalytic activity">
    <reaction evidence="8">
        <text>ATP + H2O = ADP + phosphate + H(+)</text>
        <dbReference type="Rhea" id="RHEA:13065"/>
        <dbReference type="ChEBI" id="CHEBI:15377"/>
        <dbReference type="ChEBI" id="CHEBI:15378"/>
        <dbReference type="ChEBI" id="CHEBI:30616"/>
        <dbReference type="ChEBI" id="CHEBI:43474"/>
        <dbReference type="ChEBI" id="CHEBI:456216"/>
        <dbReference type="EC" id="3.6.4.13"/>
    </reaction>
</comment>
<evidence type="ECO:0000256" key="1">
    <source>
        <dbReference type="ARBA" id="ARBA00008792"/>
    </source>
</evidence>
<dbReference type="Gene3D" id="3.30.1370.210">
    <property type="match status" value="1"/>
</dbReference>
<feature type="region of interest" description="Disordered" evidence="10">
    <location>
        <begin position="1"/>
        <end position="99"/>
    </location>
</feature>
<dbReference type="InterPro" id="IPR014001">
    <property type="entry name" value="Helicase_ATP-bd"/>
</dbReference>
<keyword evidence="9" id="KW-0862">Zinc</keyword>
<dbReference type="OMA" id="CFHKAHC"/>
<dbReference type="InterPro" id="IPR009060">
    <property type="entry name" value="UBA-like_sf"/>
</dbReference>
<dbReference type="InterPro" id="IPR011709">
    <property type="entry name" value="DEAD-box_helicase_OB_fold"/>
</dbReference>
<evidence type="ECO:0000259" key="14">
    <source>
        <dbReference type="PROSITE" id="PS51194"/>
    </source>
</evidence>
<comment type="caution">
    <text evidence="15">The sequence shown here is derived from an EMBL/GenBank/DDBJ whole genome shotgun (WGS) entry which is preliminary data.</text>
</comment>
<dbReference type="SMART" id="SM00490">
    <property type="entry name" value="HELICc"/>
    <property type="match status" value="1"/>
</dbReference>
<reference evidence="15 16" key="1">
    <citation type="journal article" date="2018" name="Nat. Ecol. Evol.">
        <title>Genomic signatures of mitonuclear coevolution across populations of Tigriopus californicus.</title>
        <authorList>
            <person name="Barreto F.S."/>
            <person name="Watson E.T."/>
            <person name="Lima T.G."/>
            <person name="Willett C.S."/>
            <person name="Edmands S."/>
            <person name="Li W."/>
            <person name="Burton R.S."/>
        </authorList>
    </citation>
    <scope>NUCLEOTIDE SEQUENCE [LARGE SCALE GENOMIC DNA]</scope>
    <source>
        <strain evidence="15 16">San Diego</strain>
    </source>
</reference>
<evidence type="ECO:0000256" key="5">
    <source>
        <dbReference type="ARBA" id="ARBA00022806"/>
    </source>
</evidence>
<accession>A0A553P296</accession>
<proteinExistence type="inferred from homology"/>
<dbReference type="PANTHER" id="PTHR18934:SF145">
    <property type="entry name" value="ATP-DEPENDENT RNA HELICASE DHX57-RELATED"/>
    <property type="match status" value="1"/>
</dbReference>
<dbReference type="Gene3D" id="3.40.50.300">
    <property type="entry name" value="P-loop containing nucleotide triphosphate hydrolases"/>
    <property type="match status" value="2"/>
</dbReference>
<dbReference type="GO" id="GO:0005524">
    <property type="term" value="F:ATP binding"/>
    <property type="evidence" value="ECO:0007669"/>
    <property type="project" value="UniProtKB-KW"/>
</dbReference>
<dbReference type="Pfam" id="PF04408">
    <property type="entry name" value="WHD_HA2"/>
    <property type="match status" value="1"/>
</dbReference>
<dbReference type="GO" id="GO:0003724">
    <property type="term" value="F:RNA helicase activity"/>
    <property type="evidence" value="ECO:0007669"/>
    <property type="project" value="UniProtKB-EC"/>
</dbReference>
<keyword evidence="5" id="KW-0347">Helicase</keyword>
<evidence type="ECO:0000313" key="16">
    <source>
        <dbReference type="Proteomes" id="UP000318571"/>
    </source>
</evidence>
<dbReference type="InterPro" id="IPR001650">
    <property type="entry name" value="Helicase_C-like"/>
</dbReference>
<dbReference type="Gene3D" id="1.20.120.1080">
    <property type="match status" value="1"/>
</dbReference>
<evidence type="ECO:0000256" key="3">
    <source>
        <dbReference type="ARBA" id="ARBA00022741"/>
    </source>
</evidence>
<keyword evidence="6" id="KW-0067">ATP-binding</keyword>
<feature type="domain" description="Helicase C-terminal" evidence="14">
    <location>
        <begin position="730"/>
        <end position="910"/>
    </location>
</feature>
<dbReference type="InterPro" id="IPR007502">
    <property type="entry name" value="Helicase-assoc_dom"/>
</dbReference>
<dbReference type="PROSITE" id="PS50103">
    <property type="entry name" value="ZF_C3H1"/>
    <property type="match status" value="1"/>
</dbReference>
<dbReference type="InterPro" id="IPR000571">
    <property type="entry name" value="Znf_CCCH"/>
</dbReference>
<feature type="domain" description="UBA" evidence="11">
    <location>
        <begin position="174"/>
        <end position="214"/>
    </location>
</feature>
<evidence type="ECO:0000256" key="4">
    <source>
        <dbReference type="ARBA" id="ARBA00022801"/>
    </source>
</evidence>